<protein>
    <submittedName>
        <fullName evidence="2">PRC-barrel domain protein</fullName>
    </submittedName>
</protein>
<accession>A0A0W0YFF6</accession>
<name>A0A0W0YFF6_9GAMM</name>
<dbReference type="PATRIC" id="fig|45074.5.peg.3472"/>
<dbReference type="InterPro" id="IPR027275">
    <property type="entry name" value="PRC-brl_dom"/>
</dbReference>
<dbReference type="Gene3D" id="2.30.30.240">
    <property type="entry name" value="PRC-barrel domain"/>
    <property type="match status" value="1"/>
</dbReference>
<dbReference type="AlphaFoldDB" id="A0A0W0YFF6"/>
<evidence type="ECO:0000313" key="2">
    <source>
        <dbReference type="EMBL" id="KTD55677.1"/>
    </source>
</evidence>
<keyword evidence="3" id="KW-1185">Reference proteome</keyword>
<dbReference type="Proteomes" id="UP000054703">
    <property type="component" value="Unassembled WGS sequence"/>
</dbReference>
<evidence type="ECO:0000313" key="3">
    <source>
        <dbReference type="Proteomes" id="UP000054703"/>
    </source>
</evidence>
<dbReference type="OrthoDB" id="286778at2"/>
<dbReference type="Pfam" id="PF05239">
    <property type="entry name" value="PRC"/>
    <property type="match status" value="1"/>
</dbReference>
<gene>
    <name evidence="2" type="ORF">Lsan_3229</name>
</gene>
<feature type="domain" description="PRC-barrel" evidence="1">
    <location>
        <begin position="7"/>
        <end position="80"/>
    </location>
</feature>
<sequence>MVNLVNSNNVVGIGVENSAGEDLGQIEALMIDKISGQVAYVVLSFGGFLGLGDKLFALPWNVFSYDPVLEKFILNVDKEKLKNSPGFDKENWPDMNADSFTQAIRSYYFEPL</sequence>
<dbReference type="SUPFAM" id="SSF50346">
    <property type="entry name" value="PRC-barrel domain"/>
    <property type="match status" value="1"/>
</dbReference>
<dbReference type="PANTHER" id="PTHR36505">
    <property type="entry name" value="BLR1072 PROTEIN"/>
    <property type="match status" value="1"/>
</dbReference>
<organism evidence="2 3">
    <name type="scientific">Legionella santicrucis</name>
    <dbReference type="NCBI Taxonomy" id="45074"/>
    <lineage>
        <taxon>Bacteria</taxon>
        <taxon>Pseudomonadati</taxon>
        <taxon>Pseudomonadota</taxon>
        <taxon>Gammaproteobacteria</taxon>
        <taxon>Legionellales</taxon>
        <taxon>Legionellaceae</taxon>
        <taxon>Legionella</taxon>
    </lineage>
</organism>
<dbReference type="InterPro" id="IPR011033">
    <property type="entry name" value="PRC_barrel-like_sf"/>
</dbReference>
<comment type="caution">
    <text evidence="2">The sequence shown here is derived from an EMBL/GenBank/DDBJ whole genome shotgun (WGS) entry which is preliminary data.</text>
</comment>
<evidence type="ECO:0000259" key="1">
    <source>
        <dbReference type="Pfam" id="PF05239"/>
    </source>
</evidence>
<dbReference type="PANTHER" id="PTHR36505:SF1">
    <property type="entry name" value="BLR1072 PROTEIN"/>
    <property type="match status" value="1"/>
</dbReference>
<dbReference type="EMBL" id="LNYU01000085">
    <property type="protein sequence ID" value="KTD55677.1"/>
    <property type="molecule type" value="Genomic_DNA"/>
</dbReference>
<reference evidence="2 3" key="1">
    <citation type="submission" date="2015-11" db="EMBL/GenBank/DDBJ databases">
        <title>Genomic analysis of 38 Legionella species identifies large and diverse effector repertoires.</title>
        <authorList>
            <person name="Burstein D."/>
            <person name="Amaro F."/>
            <person name="Zusman T."/>
            <person name="Lifshitz Z."/>
            <person name="Cohen O."/>
            <person name="Gilbert J.A."/>
            <person name="Pupko T."/>
            <person name="Shuman H.A."/>
            <person name="Segal G."/>
        </authorList>
    </citation>
    <scope>NUCLEOTIDE SEQUENCE [LARGE SCALE GENOMIC DNA]</scope>
    <source>
        <strain evidence="2 3">SC-63-C7</strain>
    </source>
</reference>
<proteinExistence type="predicted"/>
<dbReference type="RefSeq" id="WP_133134393.1">
    <property type="nucleotide sequence ID" value="NZ_CAAAIH010000071.1"/>
</dbReference>